<sequence>MSMSENNNEISKEDWELYHLAIRNMDIATCEACAVSNAIGIREAIAYKGWSTYIFTRLCSHAKALIAATPISRWSKREYEYWDITAIAPHTRALMEGEILFYYLSKTPVSQDEWSAKLNVMHLNDCIKRMEITTSDEFKSGLSYYAEQRDEITARLNGNSYFQSLDSSTIKRCLAGKALTIQPRDVLLIDMGVSPKDFKRLFDLLSHYTHILPMSFYRMEPNGRGTGCLNETDFHYMCLFLSLCTEILTRCTDIIVDLFPDVKNKRKGLKSKVSIGPKPRK</sequence>
<organism evidence="1 2">
    <name type="scientific">Yersinia frederiksenii</name>
    <dbReference type="NCBI Taxonomy" id="29484"/>
    <lineage>
        <taxon>Bacteria</taxon>
        <taxon>Pseudomonadati</taxon>
        <taxon>Pseudomonadota</taxon>
        <taxon>Gammaproteobacteria</taxon>
        <taxon>Enterobacterales</taxon>
        <taxon>Yersiniaceae</taxon>
        <taxon>Yersinia</taxon>
    </lineage>
</organism>
<name>A0AAI8ZVH8_YERFR</name>
<dbReference type="RefSeq" id="WP_253277970.1">
    <property type="nucleotide sequence ID" value="NZ_CABMMF010000059.1"/>
</dbReference>
<dbReference type="AlphaFoldDB" id="A0AAI8ZVH8"/>
<proteinExistence type="predicted"/>
<gene>
    <name evidence="1" type="ORF">ERS008524_04421</name>
</gene>
<comment type="caution">
    <text evidence="1">The sequence shown here is derived from an EMBL/GenBank/DDBJ whole genome shotgun (WGS) entry which is preliminary data.</text>
</comment>
<evidence type="ECO:0000313" key="2">
    <source>
        <dbReference type="Proteomes" id="UP000046784"/>
    </source>
</evidence>
<dbReference type="Proteomes" id="UP000046784">
    <property type="component" value="Unassembled WGS sequence"/>
</dbReference>
<protein>
    <submittedName>
        <fullName evidence="1">Uncharacterized protein</fullName>
    </submittedName>
</protein>
<accession>A0AAI8ZVH8</accession>
<reference evidence="1 2" key="1">
    <citation type="submission" date="2015-03" db="EMBL/GenBank/DDBJ databases">
        <authorList>
            <consortium name="Pathogen Informatics"/>
            <person name="Murphy D."/>
        </authorList>
    </citation>
    <scope>NUCLEOTIDE SEQUENCE [LARGE SCALE GENOMIC DNA]</scope>
    <source>
        <strain evidence="1 2">3400/83</strain>
    </source>
</reference>
<evidence type="ECO:0000313" key="1">
    <source>
        <dbReference type="EMBL" id="CFR16117.1"/>
    </source>
</evidence>
<dbReference type="EMBL" id="CGCB01000059">
    <property type="protein sequence ID" value="CFR16117.1"/>
    <property type="molecule type" value="Genomic_DNA"/>
</dbReference>